<accession>A0ABU9Y889</accession>
<comment type="caution">
    <text evidence="1">The sequence shown here is derived from an EMBL/GenBank/DDBJ whole genome shotgun (WGS) entry which is preliminary data.</text>
</comment>
<dbReference type="Proteomes" id="UP001419910">
    <property type="component" value="Unassembled WGS sequence"/>
</dbReference>
<evidence type="ECO:0000313" key="2">
    <source>
        <dbReference type="Proteomes" id="UP001419910"/>
    </source>
</evidence>
<evidence type="ECO:0000313" key="1">
    <source>
        <dbReference type="EMBL" id="MEN2791927.1"/>
    </source>
</evidence>
<proteinExistence type="predicted"/>
<reference evidence="1 2" key="1">
    <citation type="submission" date="2024-05" db="EMBL/GenBank/DDBJ databases">
        <authorList>
            <person name="Liu Q."/>
            <person name="Xin Y.-H."/>
        </authorList>
    </citation>
    <scope>NUCLEOTIDE SEQUENCE [LARGE SCALE GENOMIC DNA]</scope>
    <source>
        <strain evidence="1 2">CGMCC 1.10181</strain>
    </source>
</reference>
<keyword evidence="2" id="KW-1185">Reference proteome</keyword>
<gene>
    <name evidence="1" type="ORF">ABC974_20005</name>
</gene>
<dbReference type="EMBL" id="JBDIME010000021">
    <property type="protein sequence ID" value="MEN2791927.1"/>
    <property type="molecule type" value="Genomic_DNA"/>
</dbReference>
<organism evidence="1 2">
    <name type="scientific">Sphingomonas oligophenolica</name>
    <dbReference type="NCBI Taxonomy" id="301154"/>
    <lineage>
        <taxon>Bacteria</taxon>
        <taxon>Pseudomonadati</taxon>
        <taxon>Pseudomonadota</taxon>
        <taxon>Alphaproteobacteria</taxon>
        <taxon>Sphingomonadales</taxon>
        <taxon>Sphingomonadaceae</taxon>
        <taxon>Sphingomonas</taxon>
    </lineage>
</organism>
<name>A0ABU9Y889_9SPHN</name>
<sequence>MTDEESIFAYIDGELEGDDLVRVEAAIAAAPALQAMVAEHRALASHLRGAYSAILDEPLPPLMPAATAPGSNVHSLADARNNRERRASAWGLPQWSAMAATLVAGIIGGSFLNGTHSGLIAQRGGHLVVSGQIEQALDTQLASTQSPSAAVRIGLTFKDREGAICRSFTAEAAEGVACRDRNAWQVRGLLGREGGQSGDYRLAASSRIADLVDDLIVGEPLDAADERAALEKRWVSTKQP</sequence>
<dbReference type="RefSeq" id="WP_343888739.1">
    <property type="nucleotide sequence ID" value="NZ_BAAAEH010000013.1"/>
</dbReference>
<protein>
    <submittedName>
        <fullName evidence="1">Anti-sigma factor</fullName>
    </submittedName>
</protein>